<comment type="caution">
    <text evidence="2">The sequence shown here is derived from an EMBL/GenBank/DDBJ whole genome shotgun (WGS) entry which is preliminary data.</text>
</comment>
<keyword evidence="3" id="KW-1185">Reference proteome</keyword>
<evidence type="ECO:0000313" key="3">
    <source>
        <dbReference type="Proteomes" id="UP000245080"/>
    </source>
</evidence>
<dbReference type="PANTHER" id="PTHR43072">
    <property type="entry name" value="N-ACETYLTRANSFERASE"/>
    <property type="match status" value="1"/>
</dbReference>
<dbReference type="SUPFAM" id="SSF55729">
    <property type="entry name" value="Acyl-CoA N-acyltransferases (Nat)"/>
    <property type="match status" value="1"/>
</dbReference>
<dbReference type="Gene3D" id="3.40.630.30">
    <property type="match status" value="1"/>
</dbReference>
<reference evidence="2 3" key="1">
    <citation type="journal article" date="2018" name="Int. J. Syst. Evol. Microbiol.">
        <title>Lactobacillus bambusae sp. nov., isolated from a traditional fermented Ma-bamboo shoots of Taiwan.</title>
        <authorList>
            <person name="Wang L.-T."/>
        </authorList>
    </citation>
    <scope>NUCLEOTIDE SEQUENCE [LARGE SCALE GENOMIC DNA]</scope>
    <source>
        <strain evidence="2 3">BS-W1</strain>
    </source>
</reference>
<sequence>MSEEVVIRVPQPDEAGQVMVLLADLQRETTTFTTDLATHSQREVADQLAQINESPTHLLLVAEIDQRLVAILSVTKDPDHESWGELGVAVKRDFWHLGLGTAMIQTGQDWVDQMSQLEGLVLTVQDQNDRASSLYEYLGFQSVKNSTHAVTNGHGDRVRAHEMKWRPAEES</sequence>
<evidence type="ECO:0000313" key="2">
    <source>
        <dbReference type="EMBL" id="PWF99456.1"/>
    </source>
</evidence>
<dbReference type="InterPro" id="IPR016181">
    <property type="entry name" value="Acyl_CoA_acyltransferase"/>
</dbReference>
<dbReference type="Proteomes" id="UP000245080">
    <property type="component" value="Unassembled WGS sequence"/>
</dbReference>
<dbReference type="OrthoDB" id="948250at2"/>
<dbReference type="Pfam" id="PF00583">
    <property type="entry name" value="Acetyltransf_1"/>
    <property type="match status" value="1"/>
</dbReference>
<dbReference type="GO" id="GO:0016747">
    <property type="term" value="F:acyltransferase activity, transferring groups other than amino-acyl groups"/>
    <property type="evidence" value="ECO:0007669"/>
    <property type="project" value="InterPro"/>
</dbReference>
<dbReference type="CDD" id="cd04301">
    <property type="entry name" value="NAT_SF"/>
    <property type="match status" value="1"/>
</dbReference>
<dbReference type="EMBL" id="QCXQ01000006">
    <property type="protein sequence ID" value="PWF99456.1"/>
    <property type="molecule type" value="Genomic_DNA"/>
</dbReference>
<accession>A0A2V1MWM7</accession>
<protein>
    <submittedName>
        <fullName evidence="2">GNAT family N-acetyltransferase</fullName>
    </submittedName>
</protein>
<keyword evidence="2" id="KW-0808">Transferase</keyword>
<dbReference type="RefSeq" id="WP_109250914.1">
    <property type="nucleotide sequence ID" value="NZ_QCXQ01000006.1"/>
</dbReference>
<organism evidence="2 3">
    <name type="scientific">Levilactobacillus bambusae</name>
    <dbReference type="NCBI Taxonomy" id="2024736"/>
    <lineage>
        <taxon>Bacteria</taxon>
        <taxon>Bacillati</taxon>
        <taxon>Bacillota</taxon>
        <taxon>Bacilli</taxon>
        <taxon>Lactobacillales</taxon>
        <taxon>Lactobacillaceae</taxon>
        <taxon>Levilactobacillus</taxon>
    </lineage>
</organism>
<dbReference type="AlphaFoldDB" id="A0A2V1MWM7"/>
<dbReference type="InterPro" id="IPR000182">
    <property type="entry name" value="GNAT_dom"/>
</dbReference>
<dbReference type="PROSITE" id="PS51186">
    <property type="entry name" value="GNAT"/>
    <property type="match status" value="1"/>
</dbReference>
<evidence type="ECO:0000259" key="1">
    <source>
        <dbReference type="PROSITE" id="PS51186"/>
    </source>
</evidence>
<dbReference type="PANTHER" id="PTHR43072:SF60">
    <property type="entry name" value="L-2,4-DIAMINOBUTYRIC ACID ACETYLTRANSFERASE"/>
    <property type="match status" value="1"/>
</dbReference>
<gene>
    <name evidence="2" type="ORF">DCM90_08370</name>
</gene>
<feature type="domain" description="N-acetyltransferase" evidence="1">
    <location>
        <begin position="5"/>
        <end position="168"/>
    </location>
</feature>
<proteinExistence type="predicted"/>
<name>A0A2V1MWM7_9LACO</name>